<gene>
    <name evidence="1" type="ORF">H1P_2360002</name>
</gene>
<proteinExistence type="predicted"/>
<accession>A0A563VRG3</accession>
<protein>
    <submittedName>
        <fullName evidence="1">Uncharacterized protein</fullName>
    </submittedName>
</protein>
<evidence type="ECO:0000313" key="1">
    <source>
        <dbReference type="EMBL" id="VEP14052.1"/>
    </source>
</evidence>
<reference evidence="1 2" key="1">
    <citation type="submission" date="2019-01" db="EMBL/GenBank/DDBJ databases">
        <authorList>
            <person name="Brito A."/>
        </authorList>
    </citation>
    <scope>NUCLEOTIDE SEQUENCE [LARGE SCALE GENOMIC DNA]</scope>
    <source>
        <strain evidence="1">1</strain>
    </source>
</reference>
<dbReference type="EMBL" id="CAACVJ010000153">
    <property type="protein sequence ID" value="VEP14052.1"/>
    <property type="molecule type" value="Genomic_DNA"/>
</dbReference>
<evidence type="ECO:0000313" key="2">
    <source>
        <dbReference type="Proteomes" id="UP000320055"/>
    </source>
</evidence>
<sequence>MEFLSEEKKEPPTRWVCSGSSFKPKLSNNYLGRISEFYAFLTFLNIFVLPTEHD</sequence>
<dbReference type="AlphaFoldDB" id="A0A563VRG3"/>
<organism evidence="1 2">
    <name type="scientific">Hyella patelloides LEGE 07179</name>
    <dbReference type="NCBI Taxonomy" id="945734"/>
    <lineage>
        <taxon>Bacteria</taxon>
        <taxon>Bacillati</taxon>
        <taxon>Cyanobacteriota</taxon>
        <taxon>Cyanophyceae</taxon>
        <taxon>Pleurocapsales</taxon>
        <taxon>Hyellaceae</taxon>
        <taxon>Hyella</taxon>
    </lineage>
</organism>
<keyword evidence="2" id="KW-1185">Reference proteome</keyword>
<dbReference type="Proteomes" id="UP000320055">
    <property type="component" value="Unassembled WGS sequence"/>
</dbReference>
<name>A0A563VRG3_9CYAN</name>